<keyword evidence="2" id="KW-1003">Cell membrane</keyword>
<reference evidence="10" key="1">
    <citation type="submission" date="2020-02" db="EMBL/GenBank/DDBJ databases">
        <authorList>
            <person name="Meier V. D."/>
        </authorList>
    </citation>
    <scope>NUCLEOTIDE SEQUENCE</scope>
    <source>
        <strain evidence="10">AVDCRST_MAG89</strain>
    </source>
</reference>
<accession>A0A6J4L2Z6</accession>
<evidence type="ECO:0000256" key="3">
    <source>
        <dbReference type="ARBA" id="ARBA00022692"/>
    </source>
</evidence>
<evidence type="ECO:0000256" key="1">
    <source>
        <dbReference type="ARBA" id="ARBA00004651"/>
    </source>
</evidence>
<dbReference type="InterPro" id="IPR025857">
    <property type="entry name" value="MacB_PCD"/>
</dbReference>
<name>A0A6J4L2Z6_9BACT</name>
<evidence type="ECO:0000256" key="2">
    <source>
        <dbReference type="ARBA" id="ARBA00022475"/>
    </source>
</evidence>
<feature type="transmembrane region" description="Helical" evidence="7">
    <location>
        <begin position="283"/>
        <end position="308"/>
    </location>
</feature>
<dbReference type="PANTHER" id="PTHR30572">
    <property type="entry name" value="MEMBRANE COMPONENT OF TRANSPORTER-RELATED"/>
    <property type="match status" value="1"/>
</dbReference>
<comment type="similarity">
    <text evidence="6">Belongs to the ABC-4 integral membrane protein family.</text>
</comment>
<evidence type="ECO:0000259" key="8">
    <source>
        <dbReference type="Pfam" id="PF02687"/>
    </source>
</evidence>
<evidence type="ECO:0000259" key="9">
    <source>
        <dbReference type="Pfam" id="PF12704"/>
    </source>
</evidence>
<evidence type="ECO:0000313" key="10">
    <source>
        <dbReference type="EMBL" id="CAA9322645.1"/>
    </source>
</evidence>
<comment type="subcellular location">
    <subcellularLocation>
        <location evidence="1">Cell membrane</location>
        <topology evidence="1">Multi-pass membrane protein</topology>
    </subcellularLocation>
</comment>
<organism evidence="10">
    <name type="scientific">uncultured Gemmatimonadota bacterium</name>
    <dbReference type="NCBI Taxonomy" id="203437"/>
    <lineage>
        <taxon>Bacteria</taxon>
        <taxon>Pseudomonadati</taxon>
        <taxon>Gemmatimonadota</taxon>
        <taxon>environmental samples</taxon>
    </lineage>
</organism>
<evidence type="ECO:0000256" key="7">
    <source>
        <dbReference type="SAM" id="Phobius"/>
    </source>
</evidence>
<dbReference type="AlphaFoldDB" id="A0A6J4L2Z6"/>
<feature type="transmembrane region" description="Helical" evidence="7">
    <location>
        <begin position="328"/>
        <end position="347"/>
    </location>
</feature>
<proteinExistence type="inferred from homology"/>
<feature type="non-terminal residue" evidence="10">
    <location>
        <position position="1"/>
    </location>
</feature>
<evidence type="ECO:0000256" key="5">
    <source>
        <dbReference type="ARBA" id="ARBA00023136"/>
    </source>
</evidence>
<keyword evidence="5 7" id="KW-0472">Membrane</keyword>
<keyword evidence="3 7" id="KW-0812">Transmembrane</keyword>
<dbReference type="InterPro" id="IPR003838">
    <property type="entry name" value="ABC3_permease_C"/>
</dbReference>
<evidence type="ECO:0008006" key="11">
    <source>
        <dbReference type="Google" id="ProtNLM"/>
    </source>
</evidence>
<dbReference type="GO" id="GO:0022857">
    <property type="term" value="F:transmembrane transporter activity"/>
    <property type="evidence" value="ECO:0007669"/>
    <property type="project" value="TreeGrafter"/>
</dbReference>
<keyword evidence="4 7" id="KW-1133">Transmembrane helix</keyword>
<dbReference type="InterPro" id="IPR050250">
    <property type="entry name" value="Macrolide_Exporter_MacB"/>
</dbReference>
<evidence type="ECO:0000256" key="4">
    <source>
        <dbReference type="ARBA" id="ARBA00022989"/>
    </source>
</evidence>
<dbReference type="GO" id="GO:0005886">
    <property type="term" value="C:plasma membrane"/>
    <property type="evidence" value="ECO:0007669"/>
    <property type="project" value="UniProtKB-SubCell"/>
</dbReference>
<sequence>ARGVAKTDLGFRPEPVLVIRANLDRVGARPAEVDAFYQRARLHLAGRPEVVATSLASVAPMSGMMMLPVSVPGVAPLPQAPGGGPYFNSVEPDYFHALGIPVVRGRAFGRDDEGQASSVSMVNETMARLVWPGRNPVGECIRILTDPAPCSRVVGVVRDSRNHSLREPAAMQLYTLRAPASGTPAGALVVRVRGMGEDHVANIRRTLSAMDSDLPYLDVQPLTAAIAPQLRPWRTGAVLLGAFGATALALTLVGIYGSVSYGVMQRRRDIGVRMALGATPRRVLQSVVANGIRTALIGLVIGVIASLALARTLQSLLFGVGAADPVTYGVVALLSLAACVAASYLPARRAARISPLTALRDG</sequence>
<dbReference type="EMBL" id="CADCTV010000369">
    <property type="protein sequence ID" value="CAA9322645.1"/>
    <property type="molecule type" value="Genomic_DNA"/>
</dbReference>
<dbReference type="PANTHER" id="PTHR30572:SF4">
    <property type="entry name" value="ABC TRANSPORTER PERMEASE YTRF"/>
    <property type="match status" value="1"/>
</dbReference>
<feature type="domain" description="ABC3 transporter permease C-terminal" evidence="8">
    <location>
        <begin position="242"/>
        <end position="355"/>
    </location>
</feature>
<dbReference type="Pfam" id="PF12704">
    <property type="entry name" value="MacB_PCD"/>
    <property type="match status" value="1"/>
</dbReference>
<protein>
    <recommendedName>
        <fullName evidence="11">ABC3 transporter permease protein domain-containing protein</fullName>
    </recommendedName>
</protein>
<gene>
    <name evidence="10" type="ORF">AVDCRST_MAG89-1724</name>
</gene>
<feature type="transmembrane region" description="Helical" evidence="7">
    <location>
        <begin position="238"/>
        <end position="263"/>
    </location>
</feature>
<evidence type="ECO:0000256" key="6">
    <source>
        <dbReference type="ARBA" id="ARBA00038076"/>
    </source>
</evidence>
<feature type="domain" description="MacB-like periplasmic core" evidence="9">
    <location>
        <begin position="85"/>
        <end position="162"/>
    </location>
</feature>
<dbReference type="Pfam" id="PF02687">
    <property type="entry name" value="FtsX"/>
    <property type="match status" value="1"/>
</dbReference>